<dbReference type="PROSITE" id="PS50144">
    <property type="entry name" value="MATH"/>
    <property type="match status" value="1"/>
</dbReference>
<dbReference type="Proteomes" id="UP000008068">
    <property type="component" value="Unassembled WGS sequence"/>
</dbReference>
<dbReference type="Pfam" id="PF21355">
    <property type="entry name" value="TRAF-mep_MATH"/>
    <property type="match status" value="1"/>
</dbReference>
<dbReference type="FunCoup" id="G0MF73">
    <property type="interactions" value="1"/>
</dbReference>
<dbReference type="HOGENOM" id="CLU_829573_0_0_1"/>
<gene>
    <name evidence="3" type="ORF">CAEBREN_04844</name>
</gene>
<dbReference type="InterPro" id="IPR002083">
    <property type="entry name" value="MATH/TRAF_dom"/>
</dbReference>
<dbReference type="PANTHER" id="PTHR10131">
    <property type="entry name" value="TNF RECEPTOR ASSOCIATED FACTOR"/>
    <property type="match status" value="1"/>
</dbReference>
<dbReference type="InterPro" id="IPR008974">
    <property type="entry name" value="TRAF-like"/>
</dbReference>
<keyword evidence="4" id="KW-1185">Reference proteome</keyword>
<feature type="region of interest" description="Disordered" evidence="1">
    <location>
        <begin position="24"/>
        <end position="57"/>
    </location>
</feature>
<dbReference type="InParanoid" id="G0MF73"/>
<dbReference type="EMBL" id="GL379792">
    <property type="protein sequence ID" value="EGT54316.1"/>
    <property type="molecule type" value="Genomic_DNA"/>
</dbReference>
<evidence type="ECO:0000313" key="4">
    <source>
        <dbReference type="Proteomes" id="UP000008068"/>
    </source>
</evidence>
<evidence type="ECO:0000256" key="1">
    <source>
        <dbReference type="SAM" id="MobiDB-lite"/>
    </source>
</evidence>
<dbReference type="OMA" id="GYKMMAV"/>
<protein>
    <recommendedName>
        <fullName evidence="2">MATH domain-containing protein</fullName>
    </recommendedName>
</protein>
<dbReference type="SUPFAM" id="SSF49599">
    <property type="entry name" value="TRAF domain-like"/>
    <property type="match status" value="1"/>
</dbReference>
<dbReference type="InterPro" id="IPR049342">
    <property type="entry name" value="TRAF1-6_MATH_dom"/>
</dbReference>
<evidence type="ECO:0000313" key="3">
    <source>
        <dbReference type="EMBL" id="EGT54316.1"/>
    </source>
</evidence>
<reference evidence="4" key="1">
    <citation type="submission" date="2011-07" db="EMBL/GenBank/DDBJ databases">
        <authorList>
            <consortium name="Caenorhabditis brenneri Sequencing and Analysis Consortium"/>
            <person name="Wilson R.K."/>
        </authorList>
    </citation>
    <scope>NUCLEOTIDE SEQUENCE [LARGE SCALE GENOMIC DNA]</scope>
    <source>
        <strain evidence="4">PB2801</strain>
    </source>
</reference>
<dbReference type="AlphaFoldDB" id="G0MF73"/>
<dbReference type="STRING" id="135651.G0MF73"/>
<proteinExistence type="predicted"/>
<evidence type="ECO:0000259" key="2">
    <source>
        <dbReference type="PROSITE" id="PS50144"/>
    </source>
</evidence>
<feature type="compositionally biased region" description="Polar residues" evidence="1">
    <location>
        <begin position="47"/>
        <end position="57"/>
    </location>
</feature>
<dbReference type="OrthoDB" id="6499288at2759"/>
<accession>G0MF73</accession>
<dbReference type="Gene3D" id="2.60.210.10">
    <property type="entry name" value="Apoptosis, Tumor Necrosis Factor Receptor Associated Protein 2, Chain A"/>
    <property type="match status" value="1"/>
</dbReference>
<name>G0MF73_CAEBE</name>
<organism evidence="4">
    <name type="scientific">Caenorhabditis brenneri</name>
    <name type="common">Nematode worm</name>
    <dbReference type="NCBI Taxonomy" id="135651"/>
    <lineage>
        <taxon>Eukaryota</taxon>
        <taxon>Metazoa</taxon>
        <taxon>Ecdysozoa</taxon>
        <taxon>Nematoda</taxon>
        <taxon>Chromadorea</taxon>
        <taxon>Rhabditida</taxon>
        <taxon>Rhabditina</taxon>
        <taxon>Rhabditomorpha</taxon>
        <taxon>Rhabditoidea</taxon>
        <taxon>Rhabditidae</taxon>
        <taxon>Peloderinae</taxon>
        <taxon>Caenorhabditis</taxon>
    </lineage>
</organism>
<feature type="domain" description="MATH" evidence="2">
    <location>
        <begin position="167"/>
        <end position="306"/>
    </location>
</feature>
<sequence>METPILAKDVPKDITPRPIMVQPMAGKAAKSASNPPTPLDSPFLSGATITRPRTSTRSMEVSIPIHVEGSTPIPPPATLAPTPANWVDCPFKEHGCHKKGEKNEVKRHVRDDRNLHLVLLCQSLNSVRTKINIQQSAYVDKYVDMLQYMNIAESSFEKYGSQHTFHIPKIGLAVVKATKSKSHRSIFSQPFYSHGYGYKMMAIAAPYGDGYAFREYFSVFVCLMKGEWDDILEWPFRCDVSFSILSDDKKELLTKTIYVNEMPEIQEFLERPEGLRNGTFGFQNFLPLAKVNEFAADGDIFIQIKVLLSHEKLFQAKEVDSTECQGDVIGGEKQIGMVLKTKSE</sequence>
<dbReference type="PANTHER" id="PTHR10131:SF151">
    <property type="entry name" value="TNF RECEPTOR ASSOCIATED FACTOR (TRAF) HOMOLOG"/>
    <property type="match status" value="1"/>
</dbReference>
<dbReference type="eggNOG" id="KOG0297">
    <property type="taxonomic scope" value="Eukaryota"/>
</dbReference>